<dbReference type="Proteomes" id="UP000030687">
    <property type="component" value="Unassembled WGS sequence"/>
</dbReference>
<dbReference type="KEGG" id="cic:CICLE_v10017376mg"/>
<accession>V4U4K6</accession>
<proteinExistence type="predicted"/>
<evidence type="ECO:0000313" key="2">
    <source>
        <dbReference type="Proteomes" id="UP000030687"/>
    </source>
</evidence>
<dbReference type="Gramene" id="ESR60857">
    <property type="protein sequence ID" value="ESR60857"/>
    <property type="gene ID" value="CICLE_v10017376mg"/>
</dbReference>
<keyword evidence="2" id="KW-1185">Reference proteome</keyword>
<dbReference type="AlphaFoldDB" id="V4U4K6"/>
<evidence type="ECO:0000313" key="1">
    <source>
        <dbReference type="EMBL" id="ESR60857.1"/>
    </source>
</evidence>
<dbReference type="EMBL" id="KI536312">
    <property type="protein sequence ID" value="ESR60857.1"/>
    <property type="molecule type" value="Genomic_DNA"/>
</dbReference>
<dbReference type="InParanoid" id="V4U4K6"/>
<reference evidence="1 2" key="1">
    <citation type="submission" date="2013-10" db="EMBL/GenBank/DDBJ databases">
        <authorList>
            <consortium name="International Citrus Genome Consortium"/>
            <person name="Jenkins J."/>
            <person name="Schmutz J."/>
            <person name="Prochnik S."/>
            <person name="Rokhsar D."/>
            <person name="Gmitter F."/>
            <person name="Ollitrault P."/>
            <person name="Machado M."/>
            <person name="Talon M."/>
            <person name="Wincker P."/>
            <person name="Jaillon O."/>
            <person name="Morgante M."/>
        </authorList>
    </citation>
    <scope>NUCLEOTIDE SEQUENCE</scope>
    <source>
        <strain evidence="2">cv. Clemenules</strain>
    </source>
</reference>
<sequence>MSIEDKIVVAILSKHVEILSNTSLSQSECDINNIVLCCQILHYILAKIGVKFQIKLDPKHKHSYQTTSYVPDKA</sequence>
<protein>
    <submittedName>
        <fullName evidence="1">Uncharacterized protein</fullName>
    </submittedName>
</protein>
<name>V4U4K6_CITCL</name>
<gene>
    <name evidence="1" type="ORF">CICLE_v10017376mg</name>
</gene>
<organism evidence="1 2">
    <name type="scientific">Citrus clementina</name>
    <name type="common">Clementine</name>
    <name type="synonym">Citrus deliciosa x Citrus sinensis</name>
    <dbReference type="NCBI Taxonomy" id="85681"/>
    <lineage>
        <taxon>Eukaryota</taxon>
        <taxon>Viridiplantae</taxon>
        <taxon>Streptophyta</taxon>
        <taxon>Embryophyta</taxon>
        <taxon>Tracheophyta</taxon>
        <taxon>Spermatophyta</taxon>
        <taxon>Magnoliopsida</taxon>
        <taxon>eudicotyledons</taxon>
        <taxon>Gunneridae</taxon>
        <taxon>Pentapetalae</taxon>
        <taxon>rosids</taxon>
        <taxon>malvids</taxon>
        <taxon>Sapindales</taxon>
        <taxon>Rutaceae</taxon>
        <taxon>Aurantioideae</taxon>
        <taxon>Citrus</taxon>
    </lineage>
</organism>